<dbReference type="Proteomes" id="UP000006062">
    <property type="component" value="Chromosome"/>
</dbReference>
<feature type="modified residue" description="4-aspartylphosphate" evidence="1">
    <location>
        <position position="53"/>
    </location>
</feature>
<dbReference type="Gene3D" id="1.10.3210.10">
    <property type="entry name" value="Hypothetical protein af1432"/>
    <property type="match status" value="1"/>
</dbReference>
<protein>
    <submittedName>
        <fullName evidence="4">Response regulator containing a CheY-like receiver domain and an HD-GYP domain</fullName>
    </submittedName>
</protein>
<dbReference type="HOGENOM" id="CLU_000445_92_10_6"/>
<sequence>MPSNALLIVDDEPQNLAAMRQILVDDYPLAFARNGAEALTAAARCAPALVLLDIQMPEMDGYQVCRTLKADPATASIPVIFVSGLTDVGHEAEGFAAGAVDYIAKPYSPPTVRARVATHLSLVQASRLERSYHDAIAMLGMAGHYNDTDTGLHIWRMGAYARELAGALGWPSASCNELEQAAPMHDTGKIGIPGEILRKPGKLDADEWEIMKGHARIGHEILSRSDAAVFKLAAEIALRHHERWDGSGYPDGLAGESIPESARIVAIADVFDALTMKRPYKDAWPIERTMTTLRESSGSHFDPRLLDRFVEILPRILEVKSQWDARESA</sequence>
<organism evidence="4 5">
    <name type="scientific">Thiocystis violascens (strain ATCC 17096 / DSM 198 / 6111)</name>
    <name type="common">Chromatium violascens</name>
    <dbReference type="NCBI Taxonomy" id="765911"/>
    <lineage>
        <taxon>Bacteria</taxon>
        <taxon>Pseudomonadati</taxon>
        <taxon>Pseudomonadota</taxon>
        <taxon>Gammaproteobacteria</taxon>
        <taxon>Chromatiales</taxon>
        <taxon>Chromatiaceae</taxon>
        <taxon>Thiocystis</taxon>
    </lineage>
</organism>
<keyword evidence="5" id="KW-1185">Reference proteome</keyword>
<dbReference type="InterPro" id="IPR011006">
    <property type="entry name" value="CheY-like_superfamily"/>
</dbReference>
<accession>I3Y9M5</accession>
<dbReference type="KEGG" id="tvi:Thivi_1719"/>
<evidence type="ECO:0000256" key="1">
    <source>
        <dbReference type="PROSITE-ProRule" id="PRU00169"/>
    </source>
</evidence>
<dbReference type="SMART" id="SM00471">
    <property type="entry name" value="HDc"/>
    <property type="match status" value="1"/>
</dbReference>
<feature type="domain" description="Response regulatory" evidence="2">
    <location>
        <begin position="5"/>
        <end position="120"/>
    </location>
</feature>
<dbReference type="eggNOG" id="COG3437">
    <property type="taxonomic scope" value="Bacteria"/>
</dbReference>
<dbReference type="InterPro" id="IPR001789">
    <property type="entry name" value="Sig_transdc_resp-reg_receiver"/>
</dbReference>
<dbReference type="PANTHER" id="PTHR45228">
    <property type="entry name" value="CYCLIC DI-GMP PHOSPHODIESTERASE TM_0186-RELATED"/>
    <property type="match status" value="1"/>
</dbReference>
<feature type="domain" description="HD-GYP" evidence="3">
    <location>
        <begin position="128"/>
        <end position="325"/>
    </location>
</feature>
<evidence type="ECO:0000259" key="2">
    <source>
        <dbReference type="PROSITE" id="PS50110"/>
    </source>
</evidence>
<dbReference type="Pfam" id="PF13487">
    <property type="entry name" value="HD_5"/>
    <property type="match status" value="1"/>
</dbReference>
<dbReference type="SMART" id="SM00448">
    <property type="entry name" value="REC"/>
    <property type="match status" value="1"/>
</dbReference>
<evidence type="ECO:0000313" key="5">
    <source>
        <dbReference type="Proteomes" id="UP000006062"/>
    </source>
</evidence>
<dbReference type="EMBL" id="CP003154">
    <property type="protein sequence ID" value="AFL73693.1"/>
    <property type="molecule type" value="Genomic_DNA"/>
</dbReference>
<dbReference type="GO" id="GO:0008081">
    <property type="term" value="F:phosphoric diester hydrolase activity"/>
    <property type="evidence" value="ECO:0007669"/>
    <property type="project" value="UniProtKB-ARBA"/>
</dbReference>
<dbReference type="OrthoDB" id="9802066at2"/>
<dbReference type="PROSITE" id="PS51832">
    <property type="entry name" value="HD_GYP"/>
    <property type="match status" value="1"/>
</dbReference>
<reference evidence="4 5" key="1">
    <citation type="submission" date="2012-06" db="EMBL/GenBank/DDBJ databases">
        <title>Complete sequence of Thiocystis violascens DSM 198.</title>
        <authorList>
            <consortium name="US DOE Joint Genome Institute"/>
            <person name="Lucas S."/>
            <person name="Han J."/>
            <person name="Lapidus A."/>
            <person name="Cheng J.-F."/>
            <person name="Goodwin L."/>
            <person name="Pitluck S."/>
            <person name="Peters L."/>
            <person name="Ovchinnikova G."/>
            <person name="Teshima H."/>
            <person name="Detter J.C."/>
            <person name="Han C."/>
            <person name="Tapia R."/>
            <person name="Land M."/>
            <person name="Hauser L."/>
            <person name="Kyrpides N."/>
            <person name="Ivanova N."/>
            <person name="Pagani I."/>
            <person name="Vogl K."/>
            <person name="Liu Z."/>
            <person name="Frigaard N.-U."/>
            <person name="Bryant D."/>
            <person name="Woyke T."/>
        </authorList>
    </citation>
    <scope>NUCLEOTIDE SEQUENCE [LARGE SCALE GENOMIC DNA]</scope>
    <source>
        <strain evidence="5">ATCC 17096 / DSM 198 / 6111</strain>
    </source>
</reference>
<dbReference type="CDD" id="cd00077">
    <property type="entry name" value="HDc"/>
    <property type="match status" value="1"/>
</dbReference>
<proteinExistence type="predicted"/>
<dbReference type="Gene3D" id="3.40.50.2300">
    <property type="match status" value="1"/>
</dbReference>
<dbReference type="InterPro" id="IPR003607">
    <property type="entry name" value="HD/PDEase_dom"/>
</dbReference>
<dbReference type="InterPro" id="IPR037522">
    <property type="entry name" value="HD_GYP_dom"/>
</dbReference>
<dbReference type="RefSeq" id="WP_014778154.1">
    <property type="nucleotide sequence ID" value="NC_018012.1"/>
</dbReference>
<dbReference type="SUPFAM" id="SSF109604">
    <property type="entry name" value="HD-domain/PDEase-like"/>
    <property type="match status" value="1"/>
</dbReference>
<name>I3Y9M5_THIV6</name>
<keyword evidence="1" id="KW-0597">Phosphoprotein</keyword>
<evidence type="ECO:0000259" key="3">
    <source>
        <dbReference type="PROSITE" id="PS51832"/>
    </source>
</evidence>
<dbReference type="GO" id="GO:0000160">
    <property type="term" value="P:phosphorelay signal transduction system"/>
    <property type="evidence" value="ECO:0007669"/>
    <property type="project" value="InterPro"/>
</dbReference>
<dbReference type="Pfam" id="PF00072">
    <property type="entry name" value="Response_reg"/>
    <property type="match status" value="1"/>
</dbReference>
<dbReference type="InterPro" id="IPR052020">
    <property type="entry name" value="Cyclic_di-GMP/3'3'-cGAMP_PDE"/>
</dbReference>
<dbReference type="SUPFAM" id="SSF52172">
    <property type="entry name" value="CheY-like"/>
    <property type="match status" value="1"/>
</dbReference>
<dbReference type="AlphaFoldDB" id="I3Y9M5"/>
<evidence type="ECO:0000313" key="4">
    <source>
        <dbReference type="EMBL" id="AFL73693.1"/>
    </source>
</evidence>
<dbReference type="PANTHER" id="PTHR45228:SF5">
    <property type="entry name" value="CYCLIC DI-GMP PHOSPHODIESTERASE VC_1348-RELATED"/>
    <property type="match status" value="1"/>
</dbReference>
<dbReference type="STRING" id="765911.Thivi_1719"/>
<dbReference type="PROSITE" id="PS50110">
    <property type="entry name" value="RESPONSE_REGULATORY"/>
    <property type="match status" value="1"/>
</dbReference>
<gene>
    <name evidence="4" type="ordered locus">Thivi_1719</name>
</gene>